<dbReference type="CDD" id="cd07012">
    <property type="entry name" value="PBP2_Bug_TTT"/>
    <property type="match status" value="1"/>
</dbReference>
<dbReference type="Pfam" id="PF03401">
    <property type="entry name" value="TctC"/>
    <property type="match status" value="1"/>
</dbReference>
<reference evidence="2 3" key="1">
    <citation type="journal article" date="2013" name="Genome Announc.">
        <title>Genome Sequences of 28 Bordetella pertussis U.S. Outbreak Strains Dating from 2010 to 2012.</title>
        <authorList>
            <person name="Harvill E.T."/>
            <person name="Goodfield L.L."/>
            <person name="Ivanov Y."/>
            <person name="Meyer J.A."/>
            <person name="Newth C."/>
            <person name="Cassiday P."/>
            <person name="Tondella M.L."/>
            <person name="Liao P."/>
            <person name="Zimmerman J."/>
            <person name="Meert K."/>
            <person name="Wessel D."/>
            <person name="Berger J."/>
            <person name="Dean J.M."/>
            <person name="Holubkov R."/>
            <person name="Burr J."/>
            <person name="Liu T."/>
            <person name="Brinkac L."/>
            <person name="Kim M."/>
            <person name="Losada L."/>
        </authorList>
    </citation>
    <scope>NUCLEOTIDE SEQUENCE [LARGE SCALE GENOMIC DNA]</scope>
    <source>
        <strain evidence="2 3">CHLA-26</strain>
    </source>
</reference>
<dbReference type="AlphaFoldDB" id="A0AAI9J552"/>
<gene>
    <name evidence="2" type="ORF">L566_1567</name>
</gene>
<proteinExistence type="inferred from homology"/>
<protein>
    <submittedName>
        <fullName evidence="2">Tripartite tricarboxylate transporter family receptor</fullName>
    </submittedName>
</protein>
<organism evidence="2 3">
    <name type="scientific">Bordetella pertussis CHLA-26</name>
    <dbReference type="NCBI Taxonomy" id="1331284"/>
    <lineage>
        <taxon>Bacteria</taxon>
        <taxon>Pseudomonadati</taxon>
        <taxon>Pseudomonadota</taxon>
        <taxon>Betaproteobacteria</taxon>
        <taxon>Burkholderiales</taxon>
        <taxon>Alcaligenaceae</taxon>
        <taxon>Bordetella</taxon>
    </lineage>
</organism>
<dbReference type="SUPFAM" id="SSF53850">
    <property type="entry name" value="Periplasmic binding protein-like II"/>
    <property type="match status" value="1"/>
</dbReference>
<accession>A0AAI9J552</accession>
<keyword evidence="2" id="KW-0675">Receptor</keyword>
<dbReference type="InterPro" id="IPR005064">
    <property type="entry name" value="BUG"/>
</dbReference>
<dbReference type="PANTHER" id="PTHR42928:SF5">
    <property type="entry name" value="BLR1237 PROTEIN"/>
    <property type="match status" value="1"/>
</dbReference>
<dbReference type="Gene3D" id="3.40.190.150">
    <property type="entry name" value="Bordetella uptake gene, domain 1"/>
    <property type="match status" value="1"/>
</dbReference>
<dbReference type="Gene3D" id="3.40.190.10">
    <property type="entry name" value="Periplasmic binding protein-like II"/>
    <property type="match status" value="1"/>
</dbReference>
<comment type="similarity">
    <text evidence="1">Belongs to the UPF0065 (bug) family.</text>
</comment>
<dbReference type="PANTHER" id="PTHR42928">
    <property type="entry name" value="TRICARBOXYLATE-BINDING PROTEIN"/>
    <property type="match status" value="1"/>
</dbReference>
<evidence type="ECO:0000256" key="1">
    <source>
        <dbReference type="ARBA" id="ARBA00006987"/>
    </source>
</evidence>
<sequence length="345" mass="37046">MVGDIGLSGAAPTTREETGKMKTSMHFVRTWCSALCALVVLAGASLPARADYPTRNITLIVPFPAGGSVDMLARLFAAHVGAPFKDKVVVINRPGASGVVGETAMARAEPDGYTIMFQGAPAAINAEIYKQPLYGAKDLQPVGLIMTAPFVVATYPESEIKTLADIKTVAAGMPNGLTTAEAGISTRLVAEMYRLITKDKLYLVPYNGGPAAAMSLVRHETGLYFSDLTSVTSYILSGQFRALAVTSAKRVKDHPTIPTTAEAGVPEFTPQTWFGVFTRTGTPPEIVQALNQAVDGFLRNPAVIQKIEQVGGTPTHMSVAQFEDYYGRQRLLWRDVIKRAEIPLQ</sequence>
<evidence type="ECO:0000313" key="2">
    <source>
        <dbReference type="EMBL" id="ETH32898.1"/>
    </source>
</evidence>
<evidence type="ECO:0000313" key="3">
    <source>
        <dbReference type="Proteomes" id="UP000018679"/>
    </source>
</evidence>
<comment type="caution">
    <text evidence="2">The sequence shown here is derived from an EMBL/GenBank/DDBJ whole genome shotgun (WGS) entry which is preliminary data.</text>
</comment>
<dbReference type="EMBL" id="AXSB02000005">
    <property type="protein sequence ID" value="ETH32898.1"/>
    <property type="molecule type" value="Genomic_DNA"/>
</dbReference>
<dbReference type="InterPro" id="IPR042100">
    <property type="entry name" value="Bug_dom1"/>
</dbReference>
<dbReference type="Proteomes" id="UP000018679">
    <property type="component" value="Unassembled WGS sequence"/>
</dbReference>
<name>A0AAI9J552_BORPT</name>
<dbReference type="PIRSF" id="PIRSF017082">
    <property type="entry name" value="YflP"/>
    <property type="match status" value="1"/>
</dbReference>